<dbReference type="AlphaFoldDB" id="A0A0E9WFB3"/>
<reference evidence="1" key="1">
    <citation type="submission" date="2014-11" db="EMBL/GenBank/DDBJ databases">
        <authorList>
            <person name="Amaro Gonzalez C."/>
        </authorList>
    </citation>
    <scope>NUCLEOTIDE SEQUENCE</scope>
</reference>
<sequence length="57" mass="6102">MIRVEATEIYLKCPANSTCSRTQTHCPQSFCVVQGEKTGPSVLALLLVPGVQLQPAS</sequence>
<dbReference type="EMBL" id="GBXM01020347">
    <property type="protein sequence ID" value="JAH88230.1"/>
    <property type="molecule type" value="Transcribed_RNA"/>
</dbReference>
<organism evidence="1">
    <name type="scientific">Anguilla anguilla</name>
    <name type="common">European freshwater eel</name>
    <name type="synonym">Muraena anguilla</name>
    <dbReference type="NCBI Taxonomy" id="7936"/>
    <lineage>
        <taxon>Eukaryota</taxon>
        <taxon>Metazoa</taxon>
        <taxon>Chordata</taxon>
        <taxon>Craniata</taxon>
        <taxon>Vertebrata</taxon>
        <taxon>Euteleostomi</taxon>
        <taxon>Actinopterygii</taxon>
        <taxon>Neopterygii</taxon>
        <taxon>Teleostei</taxon>
        <taxon>Anguilliformes</taxon>
        <taxon>Anguillidae</taxon>
        <taxon>Anguilla</taxon>
    </lineage>
</organism>
<reference evidence="1" key="2">
    <citation type="journal article" date="2015" name="Fish Shellfish Immunol.">
        <title>Early steps in the European eel (Anguilla anguilla)-Vibrio vulnificus interaction in the gills: Role of the RtxA13 toxin.</title>
        <authorList>
            <person name="Callol A."/>
            <person name="Pajuelo D."/>
            <person name="Ebbesson L."/>
            <person name="Teles M."/>
            <person name="MacKenzie S."/>
            <person name="Amaro C."/>
        </authorList>
    </citation>
    <scope>NUCLEOTIDE SEQUENCE</scope>
</reference>
<proteinExistence type="predicted"/>
<accession>A0A0E9WFB3</accession>
<evidence type="ECO:0000313" key="1">
    <source>
        <dbReference type="EMBL" id="JAH88230.1"/>
    </source>
</evidence>
<protein>
    <submittedName>
        <fullName evidence="1">Uncharacterized protein</fullName>
    </submittedName>
</protein>
<name>A0A0E9WFB3_ANGAN</name>